<dbReference type="GO" id="GO:0004190">
    <property type="term" value="F:aspartic-type endopeptidase activity"/>
    <property type="evidence" value="ECO:0007669"/>
    <property type="project" value="UniProtKB-KW"/>
</dbReference>
<keyword evidence="10" id="KW-1185">Reference proteome</keyword>
<reference evidence="9" key="1">
    <citation type="submission" date="2020-06" db="EMBL/GenBank/DDBJ databases">
        <authorList>
            <consortium name="Plant Systems Biology data submission"/>
        </authorList>
    </citation>
    <scope>NUCLEOTIDE SEQUENCE</scope>
    <source>
        <strain evidence="9">D6</strain>
    </source>
</reference>
<feature type="active site" evidence="4">
    <location>
        <position position="85"/>
    </location>
</feature>
<dbReference type="EMBL" id="CAICTM010000196">
    <property type="protein sequence ID" value="CAB9504434.1"/>
    <property type="molecule type" value="Genomic_DNA"/>
</dbReference>
<gene>
    <name evidence="9" type="ORF">SEMRO_197_G083740.1</name>
</gene>
<evidence type="ECO:0000256" key="7">
    <source>
        <dbReference type="SAM" id="SignalP"/>
    </source>
</evidence>
<evidence type="ECO:0000313" key="9">
    <source>
        <dbReference type="EMBL" id="CAB9504434.1"/>
    </source>
</evidence>
<protein>
    <submittedName>
        <fullName evidence="9">Pepsin A</fullName>
    </submittedName>
</protein>
<dbReference type="AlphaFoldDB" id="A0A9N8DPE7"/>
<dbReference type="OrthoDB" id="771136at2759"/>
<dbReference type="PANTHER" id="PTHR47966">
    <property type="entry name" value="BETA-SITE APP-CLEAVING ENZYME, ISOFORM A-RELATED"/>
    <property type="match status" value="1"/>
</dbReference>
<dbReference type="InterPro" id="IPR021109">
    <property type="entry name" value="Peptidase_aspartic_dom_sf"/>
</dbReference>
<evidence type="ECO:0000259" key="8">
    <source>
        <dbReference type="PROSITE" id="PS51767"/>
    </source>
</evidence>
<feature type="signal peptide" evidence="7">
    <location>
        <begin position="1"/>
        <end position="29"/>
    </location>
</feature>
<dbReference type="InterPro" id="IPR034164">
    <property type="entry name" value="Pepsin-like_dom"/>
</dbReference>
<proteinExistence type="inferred from homology"/>
<evidence type="ECO:0000256" key="1">
    <source>
        <dbReference type="ARBA" id="ARBA00007447"/>
    </source>
</evidence>
<evidence type="ECO:0000256" key="6">
    <source>
        <dbReference type="SAM" id="MobiDB-lite"/>
    </source>
</evidence>
<dbReference type="GO" id="GO:0006508">
    <property type="term" value="P:proteolysis"/>
    <property type="evidence" value="ECO:0007669"/>
    <property type="project" value="UniProtKB-KW"/>
</dbReference>
<name>A0A9N8DPE7_9STRA</name>
<keyword evidence="2" id="KW-0645">Protease</keyword>
<evidence type="ECO:0000256" key="2">
    <source>
        <dbReference type="ARBA" id="ARBA00022670"/>
    </source>
</evidence>
<evidence type="ECO:0000313" key="10">
    <source>
        <dbReference type="Proteomes" id="UP001153069"/>
    </source>
</evidence>
<evidence type="ECO:0000256" key="5">
    <source>
        <dbReference type="PIRSR" id="PIRSR601461-2"/>
    </source>
</evidence>
<dbReference type="InterPro" id="IPR001461">
    <property type="entry name" value="Aspartic_peptidase_A1"/>
</dbReference>
<dbReference type="Gene3D" id="2.40.70.10">
    <property type="entry name" value="Acid Proteases"/>
    <property type="match status" value="2"/>
</dbReference>
<keyword evidence="3" id="KW-0378">Hydrolase</keyword>
<keyword evidence="7" id="KW-0732">Signal</keyword>
<feature type="active site" evidence="4">
    <location>
        <position position="260"/>
    </location>
</feature>
<feature type="domain" description="Peptidase A1" evidence="8">
    <location>
        <begin position="67"/>
        <end position="368"/>
    </location>
</feature>
<evidence type="ECO:0000256" key="4">
    <source>
        <dbReference type="PIRSR" id="PIRSR601461-1"/>
    </source>
</evidence>
<feature type="chain" id="PRO_5040243667" evidence="7">
    <location>
        <begin position="30"/>
        <end position="418"/>
    </location>
</feature>
<dbReference type="Proteomes" id="UP001153069">
    <property type="component" value="Unassembled WGS sequence"/>
</dbReference>
<sequence>MKKPSAATITSSCTILLLMTLSAISSASANVYAIQLHPRDARHKSRRSLLEAHDNNNKLYNDGGMDYFGSIAIGNPPQTFRVCFDTGSSNYIVVPQVNCSFCWDRDGHAKDMYNHQVSTTATGIFSTDDVTLAPGVVAQGQRFLEAMGEQGNLGTFWDDGIVGLGFPALASPGSLPIMETQIRQNQLDQPIFSFYLNPHGPGELTLGGYNPQRFDCHLRFSKVVQPAYWRIVVDQVVGKVGGREYSVTSTFSTILSAIVDSGTSQIVGPLEDVQALAALAGASFYGSGGYWLDDCANLVPDVSFRIDGHDYVIQGEDLITPYQLSDGNYLCHLDMSASSSTSTWILGYPFMRQYYTVFNYGEQKVGFAPVRRPHQEDSGSRGGTSGSTSRKKKGWMELLSQSVALKPSFLALGQVRRL</sequence>
<dbReference type="CDD" id="cd05471">
    <property type="entry name" value="pepsin_like"/>
    <property type="match status" value="1"/>
</dbReference>
<accession>A0A9N8DPE7</accession>
<dbReference type="PROSITE" id="PS51767">
    <property type="entry name" value="PEPTIDASE_A1"/>
    <property type="match status" value="1"/>
</dbReference>
<evidence type="ECO:0000256" key="3">
    <source>
        <dbReference type="ARBA" id="ARBA00022750"/>
    </source>
</evidence>
<organism evidence="9 10">
    <name type="scientific">Seminavis robusta</name>
    <dbReference type="NCBI Taxonomy" id="568900"/>
    <lineage>
        <taxon>Eukaryota</taxon>
        <taxon>Sar</taxon>
        <taxon>Stramenopiles</taxon>
        <taxon>Ochrophyta</taxon>
        <taxon>Bacillariophyta</taxon>
        <taxon>Bacillariophyceae</taxon>
        <taxon>Bacillariophycidae</taxon>
        <taxon>Naviculales</taxon>
        <taxon>Naviculaceae</taxon>
        <taxon>Seminavis</taxon>
    </lineage>
</organism>
<keyword evidence="5" id="KW-1015">Disulfide bond</keyword>
<keyword evidence="3" id="KW-0064">Aspartyl protease</keyword>
<dbReference type="SUPFAM" id="SSF50630">
    <property type="entry name" value="Acid proteases"/>
    <property type="match status" value="1"/>
</dbReference>
<feature type="disulfide bond" evidence="5">
    <location>
        <begin position="295"/>
        <end position="331"/>
    </location>
</feature>
<comment type="similarity">
    <text evidence="1">Belongs to the peptidase A1 family.</text>
</comment>
<dbReference type="PANTHER" id="PTHR47966:SF51">
    <property type="entry name" value="BETA-SITE APP-CLEAVING ENZYME, ISOFORM A-RELATED"/>
    <property type="match status" value="1"/>
</dbReference>
<feature type="region of interest" description="Disordered" evidence="6">
    <location>
        <begin position="370"/>
        <end position="392"/>
    </location>
</feature>
<dbReference type="InterPro" id="IPR033121">
    <property type="entry name" value="PEPTIDASE_A1"/>
</dbReference>
<dbReference type="PRINTS" id="PR00792">
    <property type="entry name" value="PEPSIN"/>
</dbReference>
<comment type="caution">
    <text evidence="9">The sequence shown here is derived from an EMBL/GenBank/DDBJ whole genome shotgun (WGS) entry which is preliminary data.</text>
</comment>
<dbReference type="Pfam" id="PF00026">
    <property type="entry name" value="Asp"/>
    <property type="match status" value="1"/>
</dbReference>